<sequence length="297" mass="31303" precursor="true">MIRFSNLSIAGLALCALLVSGCNPSTSSDHAATSGATPAQAAKDDHLAASPVDASAERETTASVDSTGNLESPAPVAEPPAPEPVDTELVKEAADPQPGDDSPEKQPADPNAVALAADDNATDDEASNESASDDSATDDKAQDRTLADDSPPGRFKEQATKPRTDLPPLQADSNGVFEVTFQDLELDMPAATVYDEKTMMTDRVRGLLDQKIRVIGFIHGGSTYTSRDIKQFVMVRQVECPFGGKEGVACHAILVTLDRGIDFTSKPVTVEGVLKLNLYTGPDGNTWCVYALKGKAL</sequence>
<name>A0A518DQQ5_9BACT</name>
<feature type="signal peptide" evidence="2">
    <location>
        <begin position="1"/>
        <end position="31"/>
    </location>
</feature>
<dbReference type="Gene3D" id="2.40.50.870">
    <property type="entry name" value="Protein of unknown function (DUF3299)"/>
    <property type="match status" value="1"/>
</dbReference>
<feature type="region of interest" description="Disordered" evidence="1">
    <location>
        <begin position="24"/>
        <end position="171"/>
    </location>
</feature>
<dbReference type="Proteomes" id="UP000317648">
    <property type="component" value="Chromosome"/>
</dbReference>
<feature type="compositionally biased region" description="Basic and acidic residues" evidence="1">
    <location>
        <begin position="154"/>
        <end position="164"/>
    </location>
</feature>
<dbReference type="AlphaFoldDB" id="A0A518DQQ5"/>
<feature type="chain" id="PRO_5021793234" description="Lipoprotein" evidence="2">
    <location>
        <begin position="32"/>
        <end position="297"/>
    </location>
</feature>
<protein>
    <recommendedName>
        <fullName evidence="5">Lipoprotein</fullName>
    </recommendedName>
</protein>
<feature type="compositionally biased region" description="Low complexity" evidence="1">
    <location>
        <begin position="31"/>
        <end position="41"/>
    </location>
</feature>
<feature type="compositionally biased region" description="Basic and acidic residues" evidence="1">
    <location>
        <begin position="137"/>
        <end position="147"/>
    </location>
</feature>
<gene>
    <name evidence="3" type="ORF">Pla8534_19420</name>
</gene>
<evidence type="ECO:0008006" key="5">
    <source>
        <dbReference type="Google" id="ProtNLM"/>
    </source>
</evidence>
<evidence type="ECO:0000313" key="3">
    <source>
        <dbReference type="EMBL" id="QDU94154.1"/>
    </source>
</evidence>
<evidence type="ECO:0000256" key="1">
    <source>
        <dbReference type="SAM" id="MobiDB-lite"/>
    </source>
</evidence>
<dbReference type="EMBL" id="CP036433">
    <property type="protein sequence ID" value="QDU94154.1"/>
    <property type="molecule type" value="Genomic_DNA"/>
</dbReference>
<accession>A0A518DQQ5</accession>
<evidence type="ECO:0000313" key="4">
    <source>
        <dbReference type="Proteomes" id="UP000317648"/>
    </source>
</evidence>
<dbReference type="OrthoDB" id="267771at2"/>
<keyword evidence="4" id="KW-1185">Reference proteome</keyword>
<reference evidence="3 4" key="1">
    <citation type="submission" date="2019-02" db="EMBL/GenBank/DDBJ databases">
        <title>Deep-cultivation of Planctomycetes and their phenomic and genomic characterization uncovers novel biology.</title>
        <authorList>
            <person name="Wiegand S."/>
            <person name="Jogler M."/>
            <person name="Boedeker C."/>
            <person name="Pinto D."/>
            <person name="Vollmers J."/>
            <person name="Rivas-Marin E."/>
            <person name="Kohn T."/>
            <person name="Peeters S.H."/>
            <person name="Heuer A."/>
            <person name="Rast P."/>
            <person name="Oberbeckmann S."/>
            <person name="Bunk B."/>
            <person name="Jeske O."/>
            <person name="Meyerdierks A."/>
            <person name="Storesund J.E."/>
            <person name="Kallscheuer N."/>
            <person name="Luecker S."/>
            <person name="Lage O.M."/>
            <person name="Pohl T."/>
            <person name="Merkel B.J."/>
            <person name="Hornburger P."/>
            <person name="Mueller R.-W."/>
            <person name="Bruemmer F."/>
            <person name="Labrenz M."/>
            <person name="Spormann A.M."/>
            <person name="Op den Camp H."/>
            <person name="Overmann J."/>
            <person name="Amann R."/>
            <person name="Jetten M.S.M."/>
            <person name="Mascher T."/>
            <person name="Medema M.H."/>
            <person name="Devos D.P."/>
            <person name="Kaster A.-K."/>
            <person name="Ovreas L."/>
            <person name="Rohde M."/>
            <person name="Galperin M.Y."/>
            <person name="Jogler C."/>
        </authorList>
    </citation>
    <scope>NUCLEOTIDE SEQUENCE [LARGE SCALE GENOMIC DNA]</scope>
    <source>
        <strain evidence="3 4">Pla85_3_4</strain>
    </source>
</reference>
<feature type="compositionally biased region" description="Acidic residues" evidence="1">
    <location>
        <begin position="120"/>
        <end position="136"/>
    </location>
</feature>
<dbReference type="RefSeq" id="WP_145052061.1">
    <property type="nucleotide sequence ID" value="NZ_CP036433.1"/>
</dbReference>
<feature type="compositionally biased region" description="Polar residues" evidence="1">
    <location>
        <begin position="61"/>
        <end position="70"/>
    </location>
</feature>
<dbReference type="PROSITE" id="PS51257">
    <property type="entry name" value="PROKAR_LIPOPROTEIN"/>
    <property type="match status" value="1"/>
</dbReference>
<organism evidence="3 4">
    <name type="scientific">Lignipirellula cremea</name>
    <dbReference type="NCBI Taxonomy" id="2528010"/>
    <lineage>
        <taxon>Bacteria</taxon>
        <taxon>Pseudomonadati</taxon>
        <taxon>Planctomycetota</taxon>
        <taxon>Planctomycetia</taxon>
        <taxon>Pirellulales</taxon>
        <taxon>Pirellulaceae</taxon>
        <taxon>Lignipirellula</taxon>
    </lineage>
</organism>
<keyword evidence="2" id="KW-0732">Signal</keyword>
<proteinExistence type="predicted"/>
<evidence type="ECO:0000256" key="2">
    <source>
        <dbReference type="SAM" id="SignalP"/>
    </source>
</evidence>
<dbReference type="KEGG" id="lcre:Pla8534_19420"/>